<dbReference type="VEuPathDB" id="AmoebaDB:EHI_093910"/>
<dbReference type="PANTHER" id="PTHR23089">
    <property type="entry name" value="HISTIDINE TRIAD HIT PROTEIN"/>
    <property type="match status" value="1"/>
</dbReference>
<organism evidence="5 6">
    <name type="scientific">Entamoeba histolytica</name>
    <dbReference type="NCBI Taxonomy" id="5759"/>
    <lineage>
        <taxon>Eukaryota</taxon>
        <taxon>Amoebozoa</taxon>
        <taxon>Evosea</taxon>
        <taxon>Archamoebae</taxon>
        <taxon>Mastigamoebida</taxon>
        <taxon>Entamoebidae</taxon>
        <taxon>Entamoeba</taxon>
    </lineage>
</organism>
<dbReference type="CDD" id="cd01276">
    <property type="entry name" value="PKCI_related"/>
    <property type="match status" value="1"/>
</dbReference>
<dbReference type="PROSITE" id="PS51084">
    <property type="entry name" value="HIT_2"/>
    <property type="match status" value="1"/>
</dbReference>
<sequence length="113" mass="12701">MADSCIFCKIAQKQIPSTIVYEDDEIFAFKDINPIAPIHILVIPKQHIASLNEITEENEAFIGKVLYKVSLIGKKECPEGYRVVNNIGEDAGQTVKHIHFHILGGKKLAWDKL</sequence>
<dbReference type="OMA" id="YRVVMNC"/>
<dbReference type="InterPro" id="IPR019808">
    <property type="entry name" value="Histidine_triad_CS"/>
</dbReference>
<dbReference type="VEuPathDB" id="AmoebaDB:EHI5A_161370"/>
<evidence type="ECO:0000256" key="1">
    <source>
        <dbReference type="PIRSR" id="PIRSR601310-1"/>
    </source>
</evidence>
<proteinExistence type="predicted"/>
<comment type="caution">
    <text evidence="5">The sequence shown here is derived from an EMBL/GenBank/DDBJ whole genome shotgun (WGS) entry which is preliminary data.</text>
</comment>
<dbReference type="SUPFAM" id="SSF54197">
    <property type="entry name" value="HIT-like"/>
    <property type="match status" value="1"/>
</dbReference>
<dbReference type="EMBL" id="BDEQ01000001">
    <property type="protein sequence ID" value="GAT93879.1"/>
    <property type="molecule type" value="Genomic_DNA"/>
</dbReference>
<dbReference type="VEuPathDB" id="AmoebaDB:KM1_210220"/>
<reference evidence="5 6" key="1">
    <citation type="submission" date="2016-05" db="EMBL/GenBank/DDBJ databases">
        <title>First whole genome sequencing of Entamoeba histolytica HM1:IMSS-clone-6.</title>
        <authorList>
            <person name="Mukherjee Avik.K."/>
            <person name="Izumyama S."/>
            <person name="Nakada-Tsukui K."/>
            <person name="Nozaki T."/>
        </authorList>
    </citation>
    <scope>NUCLEOTIDE SEQUENCE [LARGE SCALE GENOMIC DNA]</scope>
    <source>
        <strain evidence="5 6">HM1:IMSS clone 6</strain>
    </source>
</reference>
<evidence type="ECO:0000313" key="6">
    <source>
        <dbReference type="Proteomes" id="UP000078387"/>
    </source>
</evidence>
<dbReference type="GO" id="GO:0003824">
    <property type="term" value="F:catalytic activity"/>
    <property type="evidence" value="ECO:0007669"/>
    <property type="project" value="InterPro"/>
</dbReference>
<evidence type="ECO:0000256" key="2">
    <source>
        <dbReference type="PIRSR" id="PIRSR601310-3"/>
    </source>
</evidence>
<feature type="active site" description="Tele-AMP-histidine intermediate" evidence="1">
    <location>
        <position position="99"/>
    </location>
</feature>
<accession>A0A175JJI7</accession>
<dbReference type="Gene3D" id="3.30.428.10">
    <property type="entry name" value="HIT-like"/>
    <property type="match status" value="1"/>
</dbReference>
<dbReference type="Proteomes" id="UP000078387">
    <property type="component" value="Unassembled WGS sequence"/>
</dbReference>
<evidence type="ECO:0000256" key="3">
    <source>
        <dbReference type="PROSITE-ProRule" id="PRU00464"/>
    </source>
</evidence>
<protein>
    <recommendedName>
        <fullName evidence="4">HIT domain-containing protein</fullName>
    </recommendedName>
</protein>
<dbReference type="AlphaFoldDB" id="A0A175JJI7"/>
<gene>
    <name evidence="5" type="ORF">CL6EHI_093910</name>
</gene>
<feature type="short sequence motif" description="Histidine triad motif" evidence="2 3">
    <location>
        <begin position="97"/>
        <end position="101"/>
    </location>
</feature>
<dbReference type="InterPro" id="IPR036265">
    <property type="entry name" value="HIT-like_sf"/>
</dbReference>
<feature type="domain" description="HIT" evidence="4">
    <location>
        <begin position="6"/>
        <end position="113"/>
    </location>
</feature>
<dbReference type="InterPro" id="IPR001310">
    <property type="entry name" value="Histidine_triad_HIT"/>
</dbReference>
<dbReference type="VEuPathDB" id="AmoebaDB:EHI8A_215710"/>
<dbReference type="PRINTS" id="PR00332">
    <property type="entry name" value="HISTRIAD"/>
</dbReference>
<dbReference type="SMR" id="A0A175JJI7"/>
<name>A0A175JJI7_ENTHI</name>
<dbReference type="InterPro" id="IPR011146">
    <property type="entry name" value="HIT-like"/>
</dbReference>
<dbReference type="PROSITE" id="PS00892">
    <property type="entry name" value="HIT_1"/>
    <property type="match status" value="1"/>
</dbReference>
<dbReference type="Pfam" id="PF01230">
    <property type="entry name" value="HIT"/>
    <property type="match status" value="1"/>
</dbReference>
<evidence type="ECO:0000259" key="4">
    <source>
        <dbReference type="PROSITE" id="PS51084"/>
    </source>
</evidence>
<dbReference type="VEuPathDB" id="AmoebaDB:EHI7A_185610"/>
<evidence type="ECO:0000313" key="5">
    <source>
        <dbReference type="EMBL" id="GAT93879.1"/>
    </source>
</evidence>